<proteinExistence type="predicted"/>
<evidence type="ECO:0000313" key="2">
    <source>
        <dbReference type="EMBL" id="CAI3981741.1"/>
    </source>
</evidence>
<comment type="caution">
    <text evidence="2">The sequence shown here is derived from an EMBL/GenBank/DDBJ whole genome shotgun (WGS) entry which is preliminary data.</text>
</comment>
<dbReference type="Proteomes" id="UP001152797">
    <property type="component" value="Unassembled WGS sequence"/>
</dbReference>
<sequence>MTSNGAVLMAEQYRQQNAVDPDRREFLTQQRKLAIARIEREERERAEKEEKEEKGYTAVQRGEPAAVDEYTRAWREKLEKYGAEHLREEAWEPAGD</sequence>
<dbReference type="EMBL" id="CAMXCT030000657">
    <property type="protein sequence ID" value="CAL4769053.1"/>
    <property type="molecule type" value="Genomic_DNA"/>
</dbReference>
<feature type="region of interest" description="Disordered" evidence="1">
    <location>
        <begin position="42"/>
        <end position="62"/>
    </location>
</feature>
<organism evidence="2">
    <name type="scientific">Cladocopium goreaui</name>
    <dbReference type="NCBI Taxonomy" id="2562237"/>
    <lineage>
        <taxon>Eukaryota</taxon>
        <taxon>Sar</taxon>
        <taxon>Alveolata</taxon>
        <taxon>Dinophyceae</taxon>
        <taxon>Suessiales</taxon>
        <taxon>Symbiodiniaceae</taxon>
        <taxon>Cladocopium</taxon>
    </lineage>
</organism>
<evidence type="ECO:0000256" key="1">
    <source>
        <dbReference type="SAM" id="MobiDB-lite"/>
    </source>
</evidence>
<reference evidence="2" key="1">
    <citation type="submission" date="2022-10" db="EMBL/GenBank/DDBJ databases">
        <authorList>
            <person name="Chen Y."/>
            <person name="Dougan E. K."/>
            <person name="Chan C."/>
            <person name="Rhodes N."/>
            <person name="Thang M."/>
        </authorList>
    </citation>
    <scope>NUCLEOTIDE SEQUENCE</scope>
</reference>
<dbReference type="EMBL" id="CAMXCT020000657">
    <property type="protein sequence ID" value="CAL1135116.1"/>
    <property type="molecule type" value="Genomic_DNA"/>
</dbReference>
<reference evidence="3 4" key="2">
    <citation type="submission" date="2024-05" db="EMBL/GenBank/DDBJ databases">
        <authorList>
            <person name="Chen Y."/>
            <person name="Shah S."/>
            <person name="Dougan E. K."/>
            <person name="Thang M."/>
            <person name="Chan C."/>
        </authorList>
    </citation>
    <scope>NUCLEOTIDE SEQUENCE [LARGE SCALE GENOMIC DNA]</scope>
</reference>
<evidence type="ECO:0000313" key="4">
    <source>
        <dbReference type="Proteomes" id="UP001152797"/>
    </source>
</evidence>
<protein>
    <submittedName>
        <fullName evidence="2">Uncharacterized protein</fullName>
    </submittedName>
</protein>
<dbReference type="EMBL" id="CAMXCT010000657">
    <property type="protein sequence ID" value="CAI3981741.1"/>
    <property type="molecule type" value="Genomic_DNA"/>
</dbReference>
<keyword evidence="4" id="KW-1185">Reference proteome</keyword>
<gene>
    <name evidence="2" type="ORF">C1SCF055_LOCUS9502</name>
</gene>
<dbReference type="AlphaFoldDB" id="A0A9P1FMV6"/>
<feature type="compositionally biased region" description="Basic and acidic residues" evidence="1">
    <location>
        <begin position="42"/>
        <end position="55"/>
    </location>
</feature>
<accession>A0A9P1FMV6</accession>
<evidence type="ECO:0000313" key="3">
    <source>
        <dbReference type="EMBL" id="CAL4769053.1"/>
    </source>
</evidence>
<name>A0A9P1FMV6_9DINO</name>